<dbReference type="AlphaFoldDB" id="A0A140LEC1"/>
<feature type="domain" description="DUF362" evidence="1">
    <location>
        <begin position="43"/>
        <end position="245"/>
    </location>
</feature>
<dbReference type="InterPro" id="IPR007160">
    <property type="entry name" value="DUF362"/>
</dbReference>
<dbReference type="STRING" id="520762.AN619_00550"/>
<comment type="caution">
    <text evidence="2">The sequence shown here is derived from an EMBL/GenBank/DDBJ whole genome shotgun (WGS) entry which is preliminary data.</text>
</comment>
<dbReference type="EMBL" id="LOEE01000003">
    <property type="protein sequence ID" value="KXG78896.1"/>
    <property type="molecule type" value="Genomic_DNA"/>
</dbReference>
<keyword evidence="3" id="KW-1185">Reference proteome</keyword>
<dbReference type="OrthoDB" id="1729741at2"/>
<protein>
    <recommendedName>
        <fullName evidence="1">DUF362 domain-containing protein</fullName>
    </recommendedName>
</protein>
<sequence>MRKERRIKEPVVAFMKDPKEGQSLLKALELLPMEQIIRKGDVVVITPNWVKSKPPYTGTVVGPHTLQTLIRYVKSKNPGRICIATGSGGDPTPKVMAEVGYDKVIREEAVEFVDLNYGPYMELELDHQQPSKTKINQLLEEMDVLISFTQLKHHEEATISAGIKNIALGWPPAEIHGFPKKDLGIHEDLHGFIAAMAKKIPIDLTIVSADKTMIGTGPSDGKTVGTPGLMIAGTDPVAVDTLAARLLGFLPQAVQYLYALYRDGVGEGRPEKMQIRGIRLEEAEMVFSKAAYHQEIVLDKNRIKDIHGNR</sequence>
<reference evidence="2 3" key="1">
    <citation type="submission" date="2015-12" db="EMBL/GenBank/DDBJ databases">
        <title>Draft genome sequence of the thermoanaerobe Thermotalea metallivorans, an isolate from the runoff channel of the Great Artesian Basin, Australia.</title>
        <authorList>
            <person name="Patel B.K."/>
        </authorList>
    </citation>
    <scope>NUCLEOTIDE SEQUENCE [LARGE SCALE GENOMIC DNA]</scope>
    <source>
        <strain evidence="2 3">B2-1</strain>
    </source>
</reference>
<dbReference type="PATRIC" id="fig|520762.4.peg.65"/>
<gene>
    <name evidence="2" type="ORF">AN619_00550</name>
</gene>
<accession>A0A140LEC1</accession>
<evidence type="ECO:0000259" key="1">
    <source>
        <dbReference type="Pfam" id="PF04015"/>
    </source>
</evidence>
<dbReference type="RefSeq" id="WP_068553911.1">
    <property type="nucleotide sequence ID" value="NZ_LOEE01000003.1"/>
</dbReference>
<proteinExistence type="predicted"/>
<dbReference type="Proteomes" id="UP000070456">
    <property type="component" value="Unassembled WGS sequence"/>
</dbReference>
<evidence type="ECO:0000313" key="3">
    <source>
        <dbReference type="Proteomes" id="UP000070456"/>
    </source>
</evidence>
<dbReference type="Gene3D" id="3.40.50.11440">
    <property type="match status" value="1"/>
</dbReference>
<evidence type="ECO:0000313" key="2">
    <source>
        <dbReference type="EMBL" id="KXG78896.1"/>
    </source>
</evidence>
<organism evidence="2 3">
    <name type="scientific">Thermotalea metallivorans</name>
    <dbReference type="NCBI Taxonomy" id="520762"/>
    <lineage>
        <taxon>Bacteria</taxon>
        <taxon>Bacillati</taxon>
        <taxon>Bacillota</taxon>
        <taxon>Clostridia</taxon>
        <taxon>Peptostreptococcales</taxon>
        <taxon>Thermotaleaceae</taxon>
        <taxon>Thermotalea</taxon>
    </lineage>
</organism>
<dbReference type="Pfam" id="PF04015">
    <property type="entry name" value="DUF362"/>
    <property type="match status" value="1"/>
</dbReference>
<name>A0A140LEC1_9FIRM</name>